<dbReference type="AlphaFoldDB" id="A0A1N6GUA8"/>
<dbReference type="RefSeq" id="WP_074260950.1">
    <property type="nucleotide sequence ID" value="NZ_FSRJ01000003.1"/>
</dbReference>
<name>A0A1N6GUA8_9MICO</name>
<proteinExistence type="predicted"/>
<feature type="transmembrane region" description="Helical" evidence="1">
    <location>
        <begin position="140"/>
        <end position="164"/>
    </location>
</feature>
<protein>
    <recommendedName>
        <fullName evidence="4">FAR-17a/AIG1-like protein</fullName>
    </recommendedName>
</protein>
<evidence type="ECO:0008006" key="4">
    <source>
        <dbReference type="Google" id="ProtNLM"/>
    </source>
</evidence>
<sequence length="227" mass="24925">MRTVWGIIRVAAAAGIIIAIVGQFAKSLSMVPDPALFVVNFLSFFTILSNALSAIVLLIGAWYAFRSSSDPDWYNLTRASVVTYMATTFVVYNLLLRDISLDQATTLPWSNEILHVWAPLYVVLDWVLAPGRRPIAWKRIWTIAILPIVWVVYTMIRGAIIGWYPYPFLDPNVAPGVGYDGVTVYVIAIAAFILLVGAGILGISRWAWPYRAAVAEPSAVADAPVPG</sequence>
<evidence type="ECO:0000256" key="1">
    <source>
        <dbReference type="SAM" id="Phobius"/>
    </source>
</evidence>
<evidence type="ECO:0000313" key="2">
    <source>
        <dbReference type="EMBL" id="SIO11103.1"/>
    </source>
</evidence>
<keyword evidence="1" id="KW-0812">Transmembrane</keyword>
<feature type="transmembrane region" description="Helical" evidence="1">
    <location>
        <begin position="7"/>
        <end position="25"/>
    </location>
</feature>
<dbReference type="Proteomes" id="UP000184699">
    <property type="component" value="Unassembled WGS sequence"/>
</dbReference>
<dbReference type="STRING" id="232089.SAMN05443544_2878"/>
<dbReference type="InterPro" id="IPR049713">
    <property type="entry name" value="Pr6Pr-like"/>
</dbReference>
<keyword evidence="1" id="KW-0472">Membrane</keyword>
<dbReference type="OrthoDB" id="9809977at2"/>
<dbReference type="NCBIfam" id="NF038065">
    <property type="entry name" value="Pr6Pr"/>
    <property type="match status" value="1"/>
</dbReference>
<gene>
    <name evidence="2" type="ORF">SAMN05443544_2878</name>
</gene>
<dbReference type="EMBL" id="FSRJ01000003">
    <property type="protein sequence ID" value="SIO11103.1"/>
    <property type="molecule type" value="Genomic_DNA"/>
</dbReference>
<reference evidence="3" key="1">
    <citation type="submission" date="2016-11" db="EMBL/GenBank/DDBJ databases">
        <authorList>
            <person name="Varghese N."/>
            <person name="Submissions S."/>
        </authorList>
    </citation>
    <scope>NUCLEOTIDE SEQUENCE [LARGE SCALE GENOMIC DNA]</scope>
    <source>
        <strain evidence="3">DSM 8595</strain>
    </source>
</reference>
<accession>A0A1N6GUA8</accession>
<keyword evidence="3" id="KW-1185">Reference proteome</keyword>
<organism evidence="2 3">
    <name type="scientific">Agromyces cerinus subsp. cerinus</name>
    <dbReference type="NCBI Taxonomy" id="232089"/>
    <lineage>
        <taxon>Bacteria</taxon>
        <taxon>Bacillati</taxon>
        <taxon>Actinomycetota</taxon>
        <taxon>Actinomycetes</taxon>
        <taxon>Micrococcales</taxon>
        <taxon>Microbacteriaceae</taxon>
        <taxon>Agromyces</taxon>
    </lineage>
</organism>
<feature type="transmembrane region" description="Helical" evidence="1">
    <location>
        <begin position="37"/>
        <end position="64"/>
    </location>
</feature>
<feature type="transmembrane region" description="Helical" evidence="1">
    <location>
        <begin position="184"/>
        <end position="203"/>
    </location>
</feature>
<keyword evidence="1" id="KW-1133">Transmembrane helix</keyword>
<evidence type="ECO:0000313" key="3">
    <source>
        <dbReference type="Proteomes" id="UP000184699"/>
    </source>
</evidence>
<feature type="transmembrane region" description="Helical" evidence="1">
    <location>
        <begin position="76"/>
        <end position="95"/>
    </location>
</feature>